<evidence type="ECO:0000259" key="12">
    <source>
        <dbReference type="Pfam" id="PF08389"/>
    </source>
</evidence>
<evidence type="ECO:0000256" key="1">
    <source>
        <dbReference type="ARBA" id="ARBA00004496"/>
    </source>
</evidence>
<dbReference type="PANTHER" id="PTHR15952:SF11">
    <property type="entry name" value="EXPORTIN-T"/>
    <property type="match status" value="1"/>
</dbReference>
<evidence type="ECO:0000313" key="14">
    <source>
        <dbReference type="EMBL" id="KZF25065.1"/>
    </source>
</evidence>
<evidence type="ECO:0000256" key="3">
    <source>
        <dbReference type="ARBA" id="ARBA00018928"/>
    </source>
</evidence>
<dbReference type="Pfam" id="PF19282">
    <property type="entry name" value="Exportin-T"/>
    <property type="match status" value="1"/>
</dbReference>
<dbReference type="AlphaFoldDB" id="A0A165ILG6"/>
<protein>
    <recommendedName>
        <fullName evidence="3 11">Exportin-T</fullName>
    </recommendedName>
    <alternativeName>
        <fullName evidence="11">Exportin(tRNA)</fullName>
    </alternativeName>
    <alternativeName>
        <fullName evidence="11">tRNA exportin</fullName>
    </alternativeName>
</protein>
<proteinExistence type="inferred from homology"/>
<keyword evidence="9 11" id="KW-0539">Nucleus</keyword>
<keyword evidence="6 11" id="KW-0820">tRNA-binding</keyword>
<dbReference type="GO" id="GO:0005737">
    <property type="term" value="C:cytoplasm"/>
    <property type="evidence" value="ECO:0007669"/>
    <property type="project" value="UniProtKB-SubCell"/>
</dbReference>
<dbReference type="InterPro" id="IPR011989">
    <property type="entry name" value="ARM-like"/>
</dbReference>
<dbReference type="GO" id="GO:0031267">
    <property type="term" value="F:small GTPase binding"/>
    <property type="evidence" value="ECO:0007669"/>
    <property type="project" value="InterPro"/>
</dbReference>
<dbReference type="PANTHER" id="PTHR15952">
    <property type="entry name" value="EXPORTIN-T/LOS1"/>
    <property type="match status" value="1"/>
</dbReference>
<keyword evidence="4 11" id="KW-0813">Transport</keyword>
<dbReference type="GO" id="GO:0016363">
    <property type="term" value="C:nuclear matrix"/>
    <property type="evidence" value="ECO:0007669"/>
    <property type="project" value="TreeGrafter"/>
</dbReference>
<dbReference type="GeneID" id="28895574"/>
<dbReference type="GO" id="GO:0000049">
    <property type="term" value="F:tRNA binding"/>
    <property type="evidence" value="ECO:0007669"/>
    <property type="project" value="UniProtKB-UniRule"/>
</dbReference>
<accession>A0A165ILG6</accession>
<evidence type="ECO:0000313" key="15">
    <source>
        <dbReference type="Proteomes" id="UP000076632"/>
    </source>
</evidence>
<dbReference type="InterPro" id="IPR013598">
    <property type="entry name" value="Exportin-1/Importin-b-like"/>
</dbReference>
<organism evidence="14 15">
    <name type="scientific">Xylona heveae (strain CBS 132557 / TC161)</name>
    <dbReference type="NCBI Taxonomy" id="1328760"/>
    <lineage>
        <taxon>Eukaryota</taxon>
        <taxon>Fungi</taxon>
        <taxon>Dikarya</taxon>
        <taxon>Ascomycota</taxon>
        <taxon>Pezizomycotina</taxon>
        <taxon>Xylonomycetes</taxon>
        <taxon>Xylonales</taxon>
        <taxon>Xylonaceae</taxon>
        <taxon>Xylona</taxon>
    </lineage>
</organism>
<reference evidence="14 15" key="1">
    <citation type="journal article" date="2016" name="Fungal Biol.">
        <title>The genome of Xylona heveae provides a window into fungal endophytism.</title>
        <authorList>
            <person name="Gazis R."/>
            <person name="Kuo A."/>
            <person name="Riley R."/>
            <person name="LaButti K."/>
            <person name="Lipzen A."/>
            <person name="Lin J."/>
            <person name="Amirebrahimi M."/>
            <person name="Hesse C.N."/>
            <person name="Spatafora J.W."/>
            <person name="Henrissat B."/>
            <person name="Hainaut M."/>
            <person name="Grigoriev I.V."/>
            <person name="Hibbett D.S."/>
        </authorList>
    </citation>
    <scope>NUCLEOTIDE SEQUENCE [LARGE SCALE GENOMIC DNA]</scope>
    <source>
        <strain evidence="14 15">TC161</strain>
    </source>
</reference>
<dbReference type="GO" id="GO:0005643">
    <property type="term" value="C:nuclear pore"/>
    <property type="evidence" value="ECO:0007669"/>
    <property type="project" value="TreeGrafter"/>
</dbReference>
<dbReference type="STRING" id="1328760.A0A165ILG6"/>
<dbReference type="InterPro" id="IPR045546">
    <property type="entry name" value="Exportin-T_C"/>
</dbReference>
<dbReference type="InParanoid" id="A0A165ILG6"/>
<keyword evidence="8 11" id="KW-0694">RNA-binding</keyword>
<evidence type="ECO:0000256" key="4">
    <source>
        <dbReference type="ARBA" id="ARBA00022448"/>
    </source>
</evidence>
<feature type="domain" description="Exportin-T C-terminal" evidence="13">
    <location>
        <begin position="343"/>
        <end position="1031"/>
    </location>
</feature>
<evidence type="ECO:0000256" key="7">
    <source>
        <dbReference type="ARBA" id="ARBA00022694"/>
    </source>
</evidence>
<dbReference type="Gene3D" id="1.25.10.10">
    <property type="entry name" value="Leucine-rich Repeat Variant"/>
    <property type="match status" value="1"/>
</dbReference>
<dbReference type="SUPFAM" id="SSF48371">
    <property type="entry name" value="ARM repeat"/>
    <property type="match status" value="1"/>
</dbReference>
<gene>
    <name evidence="14" type="ORF">L228DRAFT_227014</name>
</gene>
<evidence type="ECO:0000256" key="11">
    <source>
        <dbReference type="RuleBase" id="RU366037"/>
    </source>
</evidence>
<dbReference type="OMA" id="HEMFLFG"/>
<keyword evidence="5 11" id="KW-0963">Cytoplasm</keyword>
<dbReference type="FunFam" id="1.25.10.10:FF:000355">
    <property type="entry name" value="Exportin-T"/>
    <property type="match status" value="1"/>
</dbReference>
<comment type="similarity">
    <text evidence="2 11">Belongs to the exportin family.</text>
</comment>
<evidence type="ECO:0000256" key="8">
    <source>
        <dbReference type="ARBA" id="ARBA00022884"/>
    </source>
</evidence>
<dbReference type="FunCoup" id="A0A165ILG6">
    <property type="interactions" value="1023"/>
</dbReference>
<dbReference type="GO" id="GO:0071528">
    <property type="term" value="P:tRNA re-export from nucleus"/>
    <property type="evidence" value="ECO:0007669"/>
    <property type="project" value="UniProtKB-UniRule"/>
</dbReference>
<evidence type="ECO:0000256" key="6">
    <source>
        <dbReference type="ARBA" id="ARBA00022555"/>
    </source>
</evidence>
<evidence type="ECO:0000256" key="5">
    <source>
        <dbReference type="ARBA" id="ARBA00022490"/>
    </source>
</evidence>
<dbReference type="Pfam" id="PF08389">
    <property type="entry name" value="Xpo1"/>
    <property type="match status" value="1"/>
</dbReference>
<comment type="subcellular location">
    <subcellularLocation>
        <location evidence="1 11">Cytoplasm</location>
    </subcellularLocation>
    <subcellularLocation>
        <location evidence="11">Nucleus</location>
    </subcellularLocation>
    <text evidence="11">Shuttles between the nucleus and the cytoplasm.</text>
</comment>
<dbReference type="Proteomes" id="UP000076632">
    <property type="component" value="Unassembled WGS sequence"/>
</dbReference>
<keyword evidence="15" id="KW-1185">Reference proteome</keyword>
<evidence type="ECO:0000259" key="13">
    <source>
        <dbReference type="Pfam" id="PF19282"/>
    </source>
</evidence>
<evidence type="ECO:0000256" key="10">
    <source>
        <dbReference type="ARBA" id="ARBA00025147"/>
    </source>
</evidence>
<dbReference type="RefSeq" id="XP_018190620.1">
    <property type="nucleotide sequence ID" value="XM_018330437.1"/>
</dbReference>
<dbReference type="OrthoDB" id="26399at2759"/>
<dbReference type="EMBL" id="KV407455">
    <property type="protein sequence ID" value="KZF25065.1"/>
    <property type="molecule type" value="Genomic_DNA"/>
</dbReference>
<keyword evidence="7" id="KW-0819">tRNA processing</keyword>
<dbReference type="GO" id="GO:0008033">
    <property type="term" value="P:tRNA processing"/>
    <property type="evidence" value="ECO:0007669"/>
    <property type="project" value="UniProtKB-KW"/>
</dbReference>
<comment type="function">
    <text evidence="10">tRNA nucleus export receptor which facilitates tRNA translocation across the nuclear pore complex. Involved in pre-tRNA splicing, probably by affecting the interaction of pre-tRNA with splicing endonuclease.</text>
</comment>
<sequence>MMDAQVENAIEIGFNPAADQNLKRQAFDFLGQLRSESSGWQVCLSLFTRTPRSSEVVRLVSLELVNNAIQIQQLDTQSLAFVKENLLDYLRRIYGGASSPEELDSASIQNKLTQTLTYLFMALYASGWESFFDDLLSLTGLASGSGEGNVAGTGIYLRALHSVHEEIADQLMPRTADEQRRCNELKDLVRARDVSKIAESWPVILSRWLEQNDVIIEMCLRTVGRWVSWIDIALVVREPLLSQLFQIAGRNKVEGVDRVRDVAIDTFTEIVAKKMNPSDKIEMIIFLNLGDIVGKLIASPPLHDLRETPQYDTDLAESVAKLVNNAAFDIVKTLDGEQANELARGKANELLQIFVPYILRFFSDDFDEICSVMIPSLIDLLTFFRKDAKAKGGLDPKYAGMLPPILNAIISKMKYDETASWGTEDDETDEAEFQELRKRLQVLQQAVAAVDEVLYIGVLSNVIGDTFIRYSQSPSQLSWRDLDLALHEMFLFGEPAMRSGGLYHKGQPASLAAERLVQMMAQMVDSDVASFPHPAIQLQYMEICVRYAHFFEYHAASVPRVLENFVRFVHHDHIRVKTRSWYLFHRLVKHLRSQLGDVSQTVVQAIGDLLVIRAELPPEGSGDDKSSNEDDSADAIFSSQLFLFEAVGCISSVASVPVEQRVLHAATVLNPLFADLQTHLEPAKNGDERAGLQIHHDIMAIGTLARGFSDWMPGSTTTTSSAPPEQLSEEFARAAEAILVTLESLKSSLEIRTAARFAFSRLIGVLGARILPQISRWIDGLLLDSSSRDEMTTFLRLLDQIVYGFKGEIYNVLDSLLTPLLQRVFSGLAEPTSGTDDEVQLVELRRAYLNSLLIILNNDLSAVLVSNANQQTFETVITTLEHFTRDVTDFPTAKLAFGVLSRMCTVWGGPDLAIPSFPPADPSTPTVTSPAPTFPGFDHFMMTKFSPLCWSLPTNPAFDPKDPQGRQVLGEIAQLQRTILSKTGTDFLAYLREVELRGLGIEGDPAEEYLRALSTLDLKGFKQFFQAFVQRTGA</sequence>
<dbReference type="InterPro" id="IPR040017">
    <property type="entry name" value="XPOT"/>
</dbReference>
<dbReference type="InterPro" id="IPR016024">
    <property type="entry name" value="ARM-type_fold"/>
</dbReference>
<name>A0A165ILG6_XYLHT</name>
<feature type="domain" description="Exportin-1/Importin-beta-like" evidence="12">
    <location>
        <begin position="108"/>
        <end position="265"/>
    </location>
</feature>
<evidence type="ECO:0000256" key="9">
    <source>
        <dbReference type="ARBA" id="ARBA00023242"/>
    </source>
</evidence>
<evidence type="ECO:0000256" key="2">
    <source>
        <dbReference type="ARBA" id="ARBA00009466"/>
    </source>
</evidence>